<feature type="region of interest" description="Disordered" evidence="5">
    <location>
        <begin position="18"/>
        <end position="37"/>
    </location>
</feature>
<feature type="transmembrane region" description="Helical" evidence="6">
    <location>
        <begin position="133"/>
        <end position="155"/>
    </location>
</feature>
<dbReference type="PRINTS" id="PR00259">
    <property type="entry name" value="TMFOUR"/>
</dbReference>
<protein>
    <submittedName>
        <fullName evidence="7">Uncharacterized protein</fullName>
    </submittedName>
</protein>
<keyword evidence="4 6" id="KW-0472">Membrane</keyword>
<evidence type="ECO:0000256" key="4">
    <source>
        <dbReference type="ARBA" id="ARBA00023136"/>
    </source>
</evidence>
<evidence type="ECO:0000256" key="1">
    <source>
        <dbReference type="ARBA" id="ARBA00004141"/>
    </source>
</evidence>
<organism>
    <name type="scientific">Branchiostoma floridae</name>
    <name type="common">Florida lancelet</name>
    <name type="synonym">Amphioxus</name>
    <dbReference type="NCBI Taxonomy" id="7739"/>
    <lineage>
        <taxon>Eukaryota</taxon>
        <taxon>Metazoa</taxon>
        <taxon>Chordata</taxon>
        <taxon>Cephalochordata</taxon>
        <taxon>Leptocardii</taxon>
        <taxon>Amphioxiformes</taxon>
        <taxon>Branchiostomatidae</taxon>
        <taxon>Branchiostoma</taxon>
    </lineage>
</organism>
<dbReference type="GO" id="GO:0016020">
    <property type="term" value="C:membrane"/>
    <property type="evidence" value="ECO:0007669"/>
    <property type="project" value="UniProtKB-SubCell"/>
</dbReference>
<dbReference type="PANTHER" id="PTHR19282:SF544">
    <property type="entry name" value="TETRASPANIN"/>
    <property type="match status" value="1"/>
</dbReference>
<evidence type="ECO:0000256" key="6">
    <source>
        <dbReference type="SAM" id="Phobius"/>
    </source>
</evidence>
<dbReference type="AlphaFoldDB" id="C3Y658"/>
<comment type="subcellular location">
    <subcellularLocation>
        <location evidence="1">Membrane</location>
        <topology evidence="1">Multi-pass membrane protein</topology>
    </subcellularLocation>
</comment>
<keyword evidence="2 6" id="KW-0812">Transmembrane</keyword>
<feature type="transmembrane region" description="Helical" evidence="6">
    <location>
        <begin position="212"/>
        <end position="237"/>
    </location>
</feature>
<keyword evidence="3 6" id="KW-1133">Transmembrane helix</keyword>
<evidence type="ECO:0000313" key="7">
    <source>
        <dbReference type="EMBL" id="EEN64455.1"/>
    </source>
</evidence>
<dbReference type="SUPFAM" id="SSF48652">
    <property type="entry name" value="Tetraspanin"/>
    <property type="match status" value="1"/>
</dbReference>
<name>C3Y658_BRAFL</name>
<dbReference type="EMBL" id="GG666487">
    <property type="protein sequence ID" value="EEN64455.1"/>
    <property type="molecule type" value="Genomic_DNA"/>
</dbReference>
<dbReference type="PANTHER" id="PTHR19282">
    <property type="entry name" value="TETRASPANIN"/>
    <property type="match status" value="1"/>
</dbReference>
<dbReference type="InterPro" id="IPR018499">
    <property type="entry name" value="Tetraspanin/Peripherin"/>
</dbReference>
<sequence length="313" mass="35615">MNLGTEAFYNTEELPVPLPEEWREPGPSGSSQHATPNNMERFWPFKRRHRDTPCCSYIAIQFTLFFFNFVFWTGGMISYVVVWALNVHEKMKMVTSINLDWLYLPLYVTNIVIGVIMYFGCCAAFLEQRKSLLVYAMCLVVLILAEVSSSTWALIYTRTTYQCCGLRSRTDWREPYKHPTCKCRKDFKSDADIQPCIQPCGPYIKEYLANTFVLLGIAGLVFGHLQLLGILLACLLYRHPTTRVRTKRRRQSRAGSSGNTSSGLYSNSTVGGADEESAVLPVSNGNGKERATKKNRYFGDLTSLPKRLQHNKV</sequence>
<dbReference type="InParanoid" id="C3Y658"/>
<feature type="compositionally biased region" description="Polar residues" evidence="5">
    <location>
        <begin position="254"/>
        <end position="270"/>
    </location>
</feature>
<feature type="compositionally biased region" description="Polar residues" evidence="5">
    <location>
        <begin position="28"/>
        <end position="37"/>
    </location>
</feature>
<evidence type="ECO:0000256" key="2">
    <source>
        <dbReference type="ARBA" id="ARBA00022692"/>
    </source>
</evidence>
<feature type="region of interest" description="Disordered" evidence="5">
    <location>
        <begin position="245"/>
        <end position="296"/>
    </location>
</feature>
<feature type="transmembrane region" description="Helical" evidence="6">
    <location>
        <begin position="57"/>
        <end position="82"/>
    </location>
</feature>
<reference evidence="7" key="1">
    <citation type="journal article" date="2008" name="Nature">
        <title>The amphioxus genome and the evolution of the chordate karyotype.</title>
        <authorList>
            <consortium name="US DOE Joint Genome Institute (JGI-PGF)"/>
            <person name="Putnam N.H."/>
            <person name="Butts T."/>
            <person name="Ferrier D.E.K."/>
            <person name="Furlong R.F."/>
            <person name="Hellsten U."/>
            <person name="Kawashima T."/>
            <person name="Robinson-Rechavi M."/>
            <person name="Shoguchi E."/>
            <person name="Terry A."/>
            <person name="Yu J.-K."/>
            <person name="Benito-Gutierrez E.L."/>
            <person name="Dubchak I."/>
            <person name="Garcia-Fernandez J."/>
            <person name="Gibson-Brown J.J."/>
            <person name="Grigoriev I.V."/>
            <person name="Horton A.C."/>
            <person name="de Jong P.J."/>
            <person name="Jurka J."/>
            <person name="Kapitonov V.V."/>
            <person name="Kohara Y."/>
            <person name="Kuroki Y."/>
            <person name="Lindquist E."/>
            <person name="Lucas S."/>
            <person name="Osoegawa K."/>
            <person name="Pennacchio L.A."/>
            <person name="Salamov A.A."/>
            <person name="Satou Y."/>
            <person name="Sauka-Spengler T."/>
            <person name="Schmutz J."/>
            <person name="Shin-I T."/>
            <person name="Toyoda A."/>
            <person name="Bronner-Fraser M."/>
            <person name="Fujiyama A."/>
            <person name="Holland L.Z."/>
            <person name="Holland P.W.H."/>
            <person name="Satoh N."/>
            <person name="Rokhsar D.S."/>
        </authorList>
    </citation>
    <scope>NUCLEOTIDE SEQUENCE [LARGE SCALE GENOMIC DNA]</scope>
    <source>
        <strain evidence="7">S238N-H82</strain>
        <tissue evidence="7">Testes</tissue>
    </source>
</reference>
<evidence type="ECO:0000256" key="3">
    <source>
        <dbReference type="ARBA" id="ARBA00022989"/>
    </source>
</evidence>
<proteinExistence type="predicted"/>
<accession>C3Y658</accession>
<dbReference type="Pfam" id="PF00335">
    <property type="entry name" value="Tetraspanin"/>
    <property type="match status" value="1"/>
</dbReference>
<feature type="transmembrane region" description="Helical" evidence="6">
    <location>
        <begin position="102"/>
        <end position="126"/>
    </location>
</feature>
<dbReference type="InterPro" id="IPR008952">
    <property type="entry name" value="Tetraspanin_EC2_sf"/>
</dbReference>
<gene>
    <name evidence="7" type="ORF">BRAFLDRAFT_96583</name>
</gene>
<evidence type="ECO:0000256" key="5">
    <source>
        <dbReference type="SAM" id="MobiDB-lite"/>
    </source>
</evidence>